<dbReference type="Proteomes" id="UP000277498">
    <property type="component" value="Unassembled WGS sequence"/>
</dbReference>
<keyword evidence="1" id="KW-0805">Transcription regulation</keyword>
<name>A0A3P5XSY4_9RHOB</name>
<dbReference type="RefSeq" id="WP_160144690.1">
    <property type="nucleotide sequence ID" value="NZ_UXAW01000136.1"/>
</dbReference>
<evidence type="ECO:0000256" key="1">
    <source>
        <dbReference type="ARBA" id="ARBA00023015"/>
    </source>
</evidence>
<evidence type="ECO:0000313" key="5">
    <source>
        <dbReference type="EMBL" id="VDC33926.1"/>
    </source>
</evidence>
<reference evidence="5 6" key="1">
    <citation type="submission" date="2018-11" db="EMBL/GenBank/DDBJ databases">
        <authorList>
            <person name="Criscuolo A."/>
        </authorList>
    </citation>
    <scope>NUCLEOTIDE SEQUENCE [LARGE SCALE GENOMIC DNA]</scope>
    <source>
        <strain evidence="5">ACIP111625</strain>
    </source>
</reference>
<dbReference type="GO" id="GO:0043565">
    <property type="term" value="F:sequence-specific DNA binding"/>
    <property type="evidence" value="ECO:0007669"/>
    <property type="project" value="InterPro"/>
</dbReference>
<dbReference type="InterPro" id="IPR009057">
    <property type="entry name" value="Homeodomain-like_sf"/>
</dbReference>
<dbReference type="Gene3D" id="1.10.10.60">
    <property type="entry name" value="Homeodomain-like"/>
    <property type="match status" value="2"/>
</dbReference>
<dbReference type="PANTHER" id="PTHR46796">
    <property type="entry name" value="HTH-TYPE TRANSCRIPTIONAL ACTIVATOR RHAS-RELATED"/>
    <property type="match status" value="1"/>
</dbReference>
<gene>
    <name evidence="5" type="primary">rhaS_2</name>
    <name evidence="5" type="ORF">XINFAN_04130</name>
</gene>
<evidence type="ECO:0000259" key="4">
    <source>
        <dbReference type="PROSITE" id="PS01124"/>
    </source>
</evidence>
<feature type="domain" description="HTH araC/xylS-type" evidence="4">
    <location>
        <begin position="205"/>
        <end position="303"/>
    </location>
</feature>
<dbReference type="EMBL" id="UXAW01000136">
    <property type="protein sequence ID" value="VDC33926.1"/>
    <property type="molecule type" value="Genomic_DNA"/>
</dbReference>
<dbReference type="InterPro" id="IPR020449">
    <property type="entry name" value="Tscrpt_reg_AraC-type_HTH"/>
</dbReference>
<sequence>MLRASQSQPEDPALTARDWITRLGGEAMRERSWVVTPAFAAGHFRFRPLEEEVRAPSLPFHYISLTLNGLIRVEANVGGKRVNVKIRSGQSMIMSAGRDNRWRWDAPTEETFVFLRPDFLRSFAEEAETPEVEIRDRFVFEDAHLRRTLQGIASELSAPGGLSPLYLDMAAQAVAARLLSRHRGGPAPGSATRAGQTSLTAPQLRRVLSLVEDRLGEEIDLAALADAAGVSRFHFLRCFRATTGMSPHRWLTGLRIARACTLLEENRHSVLEIAGLVGFESQSHFGQVFRRMTGFAPKDWRAARRGH</sequence>
<evidence type="ECO:0000256" key="2">
    <source>
        <dbReference type="ARBA" id="ARBA00023125"/>
    </source>
</evidence>
<dbReference type="SMART" id="SM00342">
    <property type="entry name" value="HTH_ARAC"/>
    <property type="match status" value="1"/>
</dbReference>
<organism evidence="5 6">
    <name type="scientific">Pseudogemmobacter humi</name>
    <dbReference type="NCBI Taxonomy" id="2483812"/>
    <lineage>
        <taxon>Bacteria</taxon>
        <taxon>Pseudomonadati</taxon>
        <taxon>Pseudomonadota</taxon>
        <taxon>Alphaproteobacteria</taxon>
        <taxon>Rhodobacterales</taxon>
        <taxon>Paracoccaceae</taxon>
        <taxon>Pseudogemmobacter</taxon>
    </lineage>
</organism>
<evidence type="ECO:0000256" key="3">
    <source>
        <dbReference type="ARBA" id="ARBA00023163"/>
    </source>
</evidence>
<dbReference type="Pfam" id="PF12833">
    <property type="entry name" value="HTH_18"/>
    <property type="match status" value="1"/>
</dbReference>
<protein>
    <submittedName>
        <fullName evidence="5">HTH-type transcriptional activator RhaS</fullName>
    </submittedName>
</protein>
<evidence type="ECO:0000313" key="6">
    <source>
        <dbReference type="Proteomes" id="UP000277498"/>
    </source>
</evidence>
<keyword evidence="2" id="KW-0238">DNA-binding</keyword>
<dbReference type="OrthoDB" id="9814125at2"/>
<dbReference type="PROSITE" id="PS01124">
    <property type="entry name" value="HTH_ARAC_FAMILY_2"/>
    <property type="match status" value="1"/>
</dbReference>
<proteinExistence type="predicted"/>
<dbReference type="GO" id="GO:0003700">
    <property type="term" value="F:DNA-binding transcription factor activity"/>
    <property type="evidence" value="ECO:0007669"/>
    <property type="project" value="InterPro"/>
</dbReference>
<accession>A0A3P5XSY4</accession>
<dbReference type="PANTHER" id="PTHR46796:SF6">
    <property type="entry name" value="ARAC SUBFAMILY"/>
    <property type="match status" value="1"/>
</dbReference>
<keyword evidence="3" id="KW-0804">Transcription</keyword>
<dbReference type="SUPFAM" id="SSF46689">
    <property type="entry name" value="Homeodomain-like"/>
    <property type="match status" value="2"/>
</dbReference>
<dbReference type="AlphaFoldDB" id="A0A3P5XSY4"/>
<dbReference type="InterPro" id="IPR050204">
    <property type="entry name" value="AraC_XylS_family_regulators"/>
</dbReference>
<dbReference type="InterPro" id="IPR018060">
    <property type="entry name" value="HTH_AraC"/>
</dbReference>
<dbReference type="PRINTS" id="PR00032">
    <property type="entry name" value="HTHARAC"/>
</dbReference>
<keyword evidence="6" id="KW-1185">Reference proteome</keyword>